<dbReference type="Gene3D" id="1.10.630.10">
    <property type="entry name" value="Cytochrome P450"/>
    <property type="match status" value="1"/>
</dbReference>
<evidence type="ECO:0000256" key="3">
    <source>
        <dbReference type="ARBA" id="ARBA00022617"/>
    </source>
</evidence>
<dbReference type="Proteomes" id="UP001347796">
    <property type="component" value="Unassembled WGS sequence"/>
</dbReference>
<dbReference type="CDD" id="cd11054">
    <property type="entry name" value="CYP24A1-like"/>
    <property type="match status" value="1"/>
</dbReference>
<feature type="binding site" description="axial binding residue" evidence="8">
    <location>
        <position position="474"/>
    </location>
    <ligand>
        <name>heme</name>
        <dbReference type="ChEBI" id="CHEBI:30413"/>
    </ligand>
    <ligandPart>
        <name>Fe</name>
        <dbReference type="ChEBI" id="CHEBI:18248"/>
    </ligandPart>
</feature>
<dbReference type="Pfam" id="PF00067">
    <property type="entry name" value="p450"/>
    <property type="match status" value="1"/>
</dbReference>
<dbReference type="PRINTS" id="PR00385">
    <property type="entry name" value="P450"/>
</dbReference>
<dbReference type="PROSITE" id="PS00086">
    <property type="entry name" value="CYTOCHROME_P450"/>
    <property type="match status" value="1"/>
</dbReference>
<comment type="similarity">
    <text evidence="2 9">Belongs to the cytochrome P450 family.</text>
</comment>
<keyword evidence="3 8" id="KW-0349">Heme</keyword>
<evidence type="ECO:0000313" key="10">
    <source>
        <dbReference type="EMBL" id="KAK6170766.1"/>
    </source>
</evidence>
<gene>
    <name evidence="10" type="ORF">SNE40_019078</name>
</gene>
<evidence type="ECO:0000256" key="5">
    <source>
        <dbReference type="ARBA" id="ARBA00023002"/>
    </source>
</evidence>
<evidence type="ECO:0000256" key="1">
    <source>
        <dbReference type="ARBA" id="ARBA00001971"/>
    </source>
</evidence>
<evidence type="ECO:0000256" key="7">
    <source>
        <dbReference type="ARBA" id="ARBA00023033"/>
    </source>
</evidence>
<dbReference type="GO" id="GO:0020037">
    <property type="term" value="F:heme binding"/>
    <property type="evidence" value="ECO:0007669"/>
    <property type="project" value="InterPro"/>
</dbReference>
<dbReference type="GO" id="GO:0016705">
    <property type="term" value="F:oxidoreductase activity, acting on paired donors, with incorporation or reduction of molecular oxygen"/>
    <property type="evidence" value="ECO:0007669"/>
    <property type="project" value="InterPro"/>
</dbReference>
<keyword evidence="5 9" id="KW-0560">Oxidoreductase</keyword>
<sequence>MLSQRIICVRSRDLRSPILSLVRKRTTATAASTKIDTNENINVSGKPFEEIPGPTGIQSWNKIGSRFLFYPFTKYKIETLHKLFDTFHDKYGKIVRFQLGSWAVLVSDIDDITSVFKNDTKYPVRRTFPLIAKYFERNKATVSPTLAILNGQEWMDVRSAIQTKISKPNSATYYLPVQNIVTDQFVQILKDKDFSAEELRTHFFKYACESIGVVCFNKRLGCFEDPSTERGAATAKFIQNVHDTFYLTHRSMGKLPLYNLYPTKLFLKYEAALNGLHQEGLIHVNNALAEIEKKKKDGTLDLNEPNFLRSLLSENRLTIPQIVSITLDLFNGGTDSTAKNLAWNLYHLANNKDKQDRLYEEIKNVLGTETEIKAEHINKMSYLQASLKETFRLTFPTLCGTSRVLDHDIILSGYNIPKGTIILTNNRRAVLDEDVINQPFKYMPERWLRDKSGKRVNDIPTMALLPFGFGVRNCPGRRFAEMEIYLAVAKIVQNLEVTLAPGSKHPDVEYHTFATPSHALDLKFKHRH</sequence>
<dbReference type="GO" id="GO:0004497">
    <property type="term" value="F:monooxygenase activity"/>
    <property type="evidence" value="ECO:0007669"/>
    <property type="project" value="UniProtKB-KW"/>
</dbReference>
<dbReference type="InterPro" id="IPR001128">
    <property type="entry name" value="Cyt_P450"/>
</dbReference>
<evidence type="ECO:0000256" key="4">
    <source>
        <dbReference type="ARBA" id="ARBA00022723"/>
    </source>
</evidence>
<dbReference type="InterPro" id="IPR017972">
    <property type="entry name" value="Cyt_P450_CS"/>
</dbReference>
<evidence type="ECO:0000256" key="2">
    <source>
        <dbReference type="ARBA" id="ARBA00010617"/>
    </source>
</evidence>
<keyword evidence="6 8" id="KW-0408">Iron</keyword>
<protein>
    <recommendedName>
        <fullName evidence="12">Cytochrome P450</fullName>
    </recommendedName>
</protein>
<dbReference type="GO" id="GO:0005506">
    <property type="term" value="F:iron ion binding"/>
    <property type="evidence" value="ECO:0007669"/>
    <property type="project" value="InterPro"/>
</dbReference>
<evidence type="ECO:0000313" key="11">
    <source>
        <dbReference type="Proteomes" id="UP001347796"/>
    </source>
</evidence>
<keyword evidence="11" id="KW-1185">Reference proteome</keyword>
<evidence type="ECO:0000256" key="9">
    <source>
        <dbReference type="RuleBase" id="RU000461"/>
    </source>
</evidence>
<evidence type="ECO:0008006" key="12">
    <source>
        <dbReference type="Google" id="ProtNLM"/>
    </source>
</evidence>
<dbReference type="SUPFAM" id="SSF48264">
    <property type="entry name" value="Cytochrome P450"/>
    <property type="match status" value="1"/>
</dbReference>
<dbReference type="InterPro" id="IPR002401">
    <property type="entry name" value="Cyt_P450_E_grp-I"/>
</dbReference>
<dbReference type="InterPro" id="IPR036396">
    <property type="entry name" value="Cyt_P450_sf"/>
</dbReference>
<keyword evidence="4 8" id="KW-0479">Metal-binding</keyword>
<reference evidence="10 11" key="1">
    <citation type="submission" date="2024-01" db="EMBL/GenBank/DDBJ databases">
        <title>The genome of the rayed Mediterranean limpet Patella caerulea (Linnaeus, 1758).</title>
        <authorList>
            <person name="Anh-Thu Weber A."/>
            <person name="Halstead-Nussloch G."/>
        </authorList>
    </citation>
    <scope>NUCLEOTIDE SEQUENCE [LARGE SCALE GENOMIC DNA]</scope>
    <source>
        <strain evidence="10">AATW-2023a</strain>
        <tissue evidence="10">Whole specimen</tissue>
    </source>
</reference>
<evidence type="ECO:0000256" key="6">
    <source>
        <dbReference type="ARBA" id="ARBA00023004"/>
    </source>
</evidence>
<dbReference type="AlphaFoldDB" id="A0AAN8J7Z2"/>
<evidence type="ECO:0000256" key="8">
    <source>
        <dbReference type="PIRSR" id="PIRSR602401-1"/>
    </source>
</evidence>
<dbReference type="EMBL" id="JAZGQO010000014">
    <property type="protein sequence ID" value="KAK6170766.1"/>
    <property type="molecule type" value="Genomic_DNA"/>
</dbReference>
<comment type="caution">
    <text evidence="10">The sequence shown here is derived from an EMBL/GenBank/DDBJ whole genome shotgun (WGS) entry which is preliminary data.</text>
</comment>
<keyword evidence="7 9" id="KW-0503">Monooxygenase</keyword>
<organism evidence="10 11">
    <name type="scientific">Patella caerulea</name>
    <name type="common">Rayed Mediterranean limpet</name>
    <dbReference type="NCBI Taxonomy" id="87958"/>
    <lineage>
        <taxon>Eukaryota</taxon>
        <taxon>Metazoa</taxon>
        <taxon>Spiralia</taxon>
        <taxon>Lophotrochozoa</taxon>
        <taxon>Mollusca</taxon>
        <taxon>Gastropoda</taxon>
        <taxon>Patellogastropoda</taxon>
        <taxon>Patelloidea</taxon>
        <taxon>Patellidae</taxon>
        <taxon>Patella</taxon>
    </lineage>
</organism>
<dbReference type="PRINTS" id="PR00463">
    <property type="entry name" value="EP450I"/>
</dbReference>
<dbReference type="PANTHER" id="PTHR24279">
    <property type="entry name" value="CYTOCHROME P450"/>
    <property type="match status" value="1"/>
</dbReference>
<dbReference type="InterPro" id="IPR050479">
    <property type="entry name" value="CYP11_CYP27_families"/>
</dbReference>
<accession>A0AAN8J7Z2</accession>
<dbReference type="PANTHER" id="PTHR24279:SF120">
    <property type="entry name" value="CYTOCHROME P450"/>
    <property type="match status" value="1"/>
</dbReference>
<proteinExistence type="inferred from homology"/>
<name>A0AAN8J7Z2_PATCE</name>
<comment type="cofactor">
    <cofactor evidence="1 8">
        <name>heme</name>
        <dbReference type="ChEBI" id="CHEBI:30413"/>
    </cofactor>
</comment>